<feature type="domain" description="HTH merR-type" evidence="2">
    <location>
        <begin position="11"/>
        <end position="79"/>
    </location>
</feature>
<organism evidence="3 4">
    <name type="scientific">Actinocorallia longicatena</name>
    <dbReference type="NCBI Taxonomy" id="111803"/>
    <lineage>
        <taxon>Bacteria</taxon>
        <taxon>Bacillati</taxon>
        <taxon>Actinomycetota</taxon>
        <taxon>Actinomycetes</taxon>
        <taxon>Streptosporangiales</taxon>
        <taxon>Thermomonosporaceae</taxon>
        <taxon>Actinocorallia</taxon>
    </lineage>
</organism>
<dbReference type="Pfam" id="PF13411">
    <property type="entry name" value="MerR_1"/>
    <property type="match status" value="1"/>
</dbReference>
<dbReference type="PROSITE" id="PS50937">
    <property type="entry name" value="HTH_MERR_2"/>
    <property type="match status" value="1"/>
</dbReference>
<dbReference type="InterPro" id="IPR047057">
    <property type="entry name" value="MerR_fam"/>
</dbReference>
<accession>A0ABP6Q8V2</accession>
<dbReference type="CDD" id="cd04781">
    <property type="entry name" value="HTH_MerR-like_sg6"/>
    <property type="match status" value="1"/>
</dbReference>
<sequence>MTDTGEPDTGVLDIGEVARRSGVTVATLRYYEERGLISSTGRRGLRRQFAPGVLHRLALVSLGRAAGFSLAEIAGMFAPDGTPRLDRLTLTAKADELDATITRLTVLRDGLRHAAACPAPTHMECPTFRALLESALTSRT</sequence>
<dbReference type="SMART" id="SM00422">
    <property type="entry name" value="HTH_MERR"/>
    <property type="match status" value="1"/>
</dbReference>
<reference evidence="4" key="1">
    <citation type="journal article" date="2019" name="Int. J. Syst. Evol. Microbiol.">
        <title>The Global Catalogue of Microorganisms (GCM) 10K type strain sequencing project: providing services to taxonomists for standard genome sequencing and annotation.</title>
        <authorList>
            <consortium name="The Broad Institute Genomics Platform"/>
            <consortium name="The Broad Institute Genome Sequencing Center for Infectious Disease"/>
            <person name="Wu L."/>
            <person name="Ma J."/>
        </authorList>
    </citation>
    <scope>NUCLEOTIDE SEQUENCE [LARGE SCALE GENOMIC DNA]</scope>
    <source>
        <strain evidence="4">JCM 9377</strain>
    </source>
</reference>
<proteinExistence type="predicted"/>
<dbReference type="InterPro" id="IPR000551">
    <property type="entry name" value="MerR-type_HTH_dom"/>
</dbReference>
<keyword evidence="4" id="KW-1185">Reference proteome</keyword>
<dbReference type="PROSITE" id="PS00552">
    <property type="entry name" value="HTH_MERR_1"/>
    <property type="match status" value="1"/>
</dbReference>
<evidence type="ECO:0000313" key="4">
    <source>
        <dbReference type="Proteomes" id="UP001501237"/>
    </source>
</evidence>
<comment type="caution">
    <text evidence="3">The sequence shown here is derived from an EMBL/GenBank/DDBJ whole genome shotgun (WGS) entry which is preliminary data.</text>
</comment>
<name>A0ABP6Q8V2_9ACTN</name>
<dbReference type="PANTHER" id="PTHR30204:SF97">
    <property type="entry name" value="MERR FAMILY REGULATORY PROTEIN"/>
    <property type="match status" value="1"/>
</dbReference>
<protein>
    <submittedName>
        <fullName evidence="3">Helix-turn-helix domain-containing protein</fullName>
    </submittedName>
</protein>
<evidence type="ECO:0000313" key="3">
    <source>
        <dbReference type="EMBL" id="GAA3208421.1"/>
    </source>
</evidence>
<dbReference type="InterPro" id="IPR009061">
    <property type="entry name" value="DNA-bd_dom_put_sf"/>
</dbReference>
<evidence type="ECO:0000256" key="1">
    <source>
        <dbReference type="ARBA" id="ARBA00023125"/>
    </source>
</evidence>
<gene>
    <name evidence="3" type="ORF">GCM10010468_25360</name>
</gene>
<dbReference type="PRINTS" id="PR00040">
    <property type="entry name" value="HTHMERR"/>
</dbReference>
<dbReference type="Proteomes" id="UP001501237">
    <property type="component" value="Unassembled WGS sequence"/>
</dbReference>
<dbReference type="SUPFAM" id="SSF46955">
    <property type="entry name" value="Putative DNA-binding domain"/>
    <property type="match status" value="1"/>
</dbReference>
<dbReference type="Gene3D" id="1.10.1660.10">
    <property type="match status" value="1"/>
</dbReference>
<dbReference type="PANTHER" id="PTHR30204">
    <property type="entry name" value="REDOX-CYCLING DRUG-SENSING TRANSCRIPTIONAL ACTIVATOR SOXR"/>
    <property type="match status" value="1"/>
</dbReference>
<dbReference type="EMBL" id="BAAAUV010000005">
    <property type="protein sequence ID" value="GAA3208421.1"/>
    <property type="molecule type" value="Genomic_DNA"/>
</dbReference>
<dbReference type="RefSeq" id="WP_344826637.1">
    <property type="nucleotide sequence ID" value="NZ_BAAAUV010000005.1"/>
</dbReference>
<keyword evidence="1" id="KW-0238">DNA-binding</keyword>
<evidence type="ECO:0000259" key="2">
    <source>
        <dbReference type="PROSITE" id="PS50937"/>
    </source>
</evidence>